<dbReference type="EMBL" id="JARJCM010000091">
    <property type="protein sequence ID" value="KAJ7030426.1"/>
    <property type="molecule type" value="Genomic_DNA"/>
</dbReference>
<feature type="region of interest" description="Disordered" evidence="1">
    <location>
        <begin position="59"/>
        <end position="92"/>
    </location>
</feature>
<gene>
    <name evidence="2" type="ORF">C8F04DRAFT_1113611</name>
</gene>
<protein>
    <submittedName>
        <fullName evidence="2">Uncharacterized protein</fullName>
    </submittedName>
</protein>
<feature type="region of interest" description="Disordered" evidence="1">
    <location>
        <begin position="1"/>
        <end position="21"/>
    </location>
</feature>
<accession>A0AAD6X0L5</accession>
<evidence type="ECO:0000313" key="2">
    <source>
        <dbReference type="EMBL" id="KAJ7030426.1"/>
    </source>
</evidence>
<evidence type="ECO:0000256" key="1">
    <source>
        <dbReference type="SAM" id="MobiDB-lite"/>
    </source>
</evidence>
<evidence type="ECO:0000313" key="3">
    <source>
        <dbReference type="Proteomes" id="UP001218188"/>
    </source>
</evidence>
<proteinExistence type="predicted"/>
<keyword evidence="3" id="KW-1185">Reference proteome</keyword>
<comment type="caution">
    <text evidence="2">The sequence shown here is derived from an EMBL/GenBank/DDBJ whole genome shotgun (WGS) entry which is preliminary data.</text>
</comment>
<dbReference type="AlphaFoldDB" id="A0AAD6X0L5"/>
<reference evidence="2" key="1">
    <citation type="submission" date="2023-03" db="EMBL/GenBank/DDBJ databases">
        <title>Massive genome expansion in bonnet fungi (Mycena s.s.) driven by repeated elements and novel gene families across ecological guilds.</title>
        <authorList>
            <consortium name="Lawrence Berkeley National Laboratory"/>
            <person name="Harder C.B."/>
            <person name="Miyauchi S."/>
            <person name="Viragh M."/>
            <person name="Kuo A."/>
            <person name="Thoen E."/>
            <person name="Andreopoulos B."/>
            <person name="Lu D."/>
            <person name="Skrede I."/>
            <person name="Drula E."/>
            <person name="Henrissat B."/>
            <person name="Morin E."/>
            <person name="Kohler A."/>
            <person name="Barry K."/>
            <person name="LaButti K."/>
            <person name="Morin E."/>
            <person name="Salamov A."/>
            <person name="Lipzen A."/>
            <person name="Mereny Z."/>
            <person name="Hegedus B."/>
            <person name="Baldrian P."/>
            <person name="Stursova M."/>
            <person name="Weitz H."/>
            <person name="Taylor A."/>
            <person name="Grigoriev I.V."/>
            <person name="Nagy L.G."/>
            <person name="Martin F."/>
            <person name="Kauserud H."/>
        </authorList>
    </citation>
    <scope>NUCLEOTIDE SEQUENCE</scope>
    <source>
        <strain evidence="2">CBHHK200</strain>
    </source>
</reference>
<name>A0AAD6X0L5_9AGAR</name>
<dbReference type="Proteomes" id="UP001218188">
    <property type="component" value="Unassembled WGS sequence"/>
</dbReference>
<feature type="compositionally biased region" description="Basic and acidic residues" evidence="1">
    <location>
        <begin position="9"/>
        <end position="21"/>
    </location>
</feature>
<sequence length="223" mass="25011">MDATQSNNEDPKMRNTDADPIIEEPRGPLVLKHDAYWYYLGWPLTVKWLRGDSVGEGVVAPTDTENGDNRASNDETNNSVNRAGHRGSVEASPATLSKRLREFQRQVQYRPLFIASGVTGPLTSKKLGIRRHKPFLMVAVAVSDGPRLNPLLQGPTPSKRALGELTRVMEREPTWLRDPFPVSQSFLYGFEDYIAGTYVIEGLGERKEMDFVQKPVTEKPVTE</sequence>
<organism evidence="2 3">
    <name type="scientific">Mycena alexandri</name>
    <dbReference type="NCBI Taxonomy" id="1745969"/>
    <lineage>
        <taxon>Eukaryota</taxon>
        <taxon>Fungi</taxon>
        <taxon>Dikarya</taxon>
        <taxon>Basidiomycota</taxon>
        <taxon>Agaricomycotina</taxon>
        <taxon>Agaricomycetes</taxon>
        <taxon>Agaricomycetidae</taxon>
        <taxon>Agaricales</taxon>
        <taxon>Marasmiineae</taxon>
        <taxon>Mycenaceae</taxon>
        <taxon>Mycena</taxon>
    </lineage>
</organism>